<dbReference type="SUPFAM" id="SSF64484">
    <property type="entry name" value="beta and beta-prime subunits of DNA dependent RNA-polymerase"/>
    <property type="match status" value="1"/>
</dbReference>
<dbReference type="Gene3D" id="3.30.1490.180">
    <property type="entry name" value="RNA polymerase ii"/>
    <property type="match status" value="1"/>
</dbReference>
<keyword evidence="2 9" id="KW-0240">DNA-directed RNA polymerase</keyword>
<dbReference type="GO" id="GO:0006351">
    <property type="term" value="P:DNA-templated transcription"/>
    <property type="evidence" value="ECO:0007669"/>
    <property type="project" value="InterPro"/>
</dbReference>
<dbReference type="InterPro" id="IPR007083">
    <property type="entry name" value="RNA_pol_Rpb1_4"/>
</dbReference>
<protein>
    <recommendedName>
        <fullName evidence="1">DNA-directed RNA polymerase</fullName>
        <ecNumber evidence="1">2.7.7.6</ecNumber>
    </recommendedName>
</protein>
<evidence type="ECO:0000256" key="3">
    <source>
        <dbReference type="ARBA" id="ARBA00022679"/>
    </source>
</evidence>
<dbReference type="Pfam" id="PF00623">
    <property type="entry name" value="RNA_pol_Rpb1_2"/>
    <property type="match status" value="1"/>
</dbReference>
<dbReference type="Pfam" id="PF05000">
    <property type="entry name" value="RNA_pol_Rpb1_4"/>
    <property type="match status" value="1"/>
</dbReference>
<evidence type="ECO:0000256" key="4">
    <source>
        <dbReference type="ARBA" id="ARBA00022695"/>
    </source>
</evidence>
<evidence type="ECO:0000259" key="8">
    <source>
        <dbReference type="SMART" id="SM00663"/>
    </source>
</evidence>
<dbReference type="Proteomes" id="UP001140949">
    <property type="component" value="Unassembled WGS sequence"/>
</dbReference>
<reference evidence="9" key="1">
    <citation type="journal article" date="2023" name="GigaByte">
        <title>Genome assembly of the bearded iris, Iris pallida Lam.</title>
        <authorList>
            <person name="Bruccoleri R.E."/>
            <person name="Oakeley E.J."/>
            <person name="Faust A.M.E."/>
            <person name="Altorfer M."/>
            <person name="Dessus-Babus S."/>
            <person name="Burckhardt D."/>
            <person name="Oertli M."/>
            <person name="Naumann U."/>
            <person name="Petersen F."/>
            <person name="Wong J."/>
        </authorList>
    </citation>
    <scope>NUCLEOTIDE SEQUENCE</scope>
    <source>
        <strain evidence="9">GSM-AAB239-AS_SAM_17_03QT</strain>
    </source>
</reference>
<proteinExistence type="predicted"/>
<reference evidence="9" key="2">
    <citation type="submission" date="2023-04" db="EMBL/GenBank/DDBJ databases">
        <authorList>
            <person name="Bruccoleri R.E."/>
            <person name="Oakeley E.J."/>
            <person name="Faust A.-M."/>
            <person name="Dessus-Babus S."/>
            <person name="Altorfer M."/>
            <person name="Burckhardt D."/>
            <person name="Oertli M."/>
            <person name="Naumann U."/>
            <person name="Petersen F."/>
            <person name="Wong J."/>
        </authorList>
    </citation>
    <scope>NUCLEOTIDE SEQUENCE</scope>
    <source>
        <strain evidence="9">GSM-AAB239-AS_SAM_17_03QT</strain>
        <tissue evidence="9">Leaf</tissue>
    </source>
</reference>
<feature type="domain" description="RNA polymerase N-terminal" evidence="8">
    <location>
        <begin position="260"/>
        <end position="556"/>
    </location>
</feature>
<keyword evidence="5" id="KW-0862">Zinc</keyword>
<dbReference type="InterPro" id="IPR006592">
    <property type="entry name" value="RNA_pol_N"/>
</dbReference>
<dbReference type="InterPro" id="IPR007066">
    <property type="entry name" value="RNA_pol_Rpb1_3"/>
</dbReference>
<dbReference type="Pfam" id="PF04983">
    <property type="entry name" value="RNA_pol_Rpb1_3"/>
    <property type="match status" value="1"/>
</dbReference>
<evidence type="ECO:0000256" key="1">
    <source>
        <dbReference type="ARBA" id="ARBA00012418"/>
    </source>
</evidence>
<dbReference type="InterPro" id="IPR000722">
    <property type="entry name" value="RNA_pol_asu"/>
</dbReference>
<evidence type="ECO:0000256" key="6">
    <source>
        <dbReference type="ARBA" id="ARBA00023163"/>
    </source>
</evidence>
<dbReference type="PANTHER" id="PTHR19376:SF36">
    <property type="entry name" value="DNA-DIRECTED RNA POLYMERASE IV SUBUNIT 1"/>
    <property type="match status" value="1"/>
</dbReference>
<dbReference type="GO" id="GO:0003899">
    <property type="term" value="F:DNA-directed RNA polymerase activity"/>
    <property type="evidence" value="ECO:0007669"/>
    <property type="project" value="UniProtKB-EC"/>
</dbReference>
<dbReference type="Gene3D" id="4.10.860.120">
    <property type="entry name" value="RNA polymerase II, clamp domain"/>
    <property type="match status" value="1"/>
</dbReference>
<gene>
    <name evidence="9" type="ORF">M6B38_187450</name>
</gene>
<accession>A0AAX6EJ08</accession>
<comment type="catalytic activity">
    <reaction evidence="7">
        <text>RNA(n) + a ribonucleoside 5'-triphosphate = RNA(n+1) + diphosphate</text>
        <dbReference type="Rhea" id="RHEA:21248"/>
        <dbReference type="Rhea" id="RHEA-COMP:14527"/>
        <dbReference type="Rhea" id="RHEA-COMP:17342"/>
        <dbReference type="ChEBI" id="CHEBI:33019"/>
        <dbReference type="ChEBI" id="CHEBI:61557"/>
        <dbReference type="ChEBI" id="CHEBI:140395"/>
        <dbReference type="EC" id="2.7.7.6"/>
    </reaction>
</comment>
<keyword evidence="10" id="KW-1185">Reference proteome</keyword>
<comment type="caution">
    <text evidence="9">The sequence shown here is derived from an EMBL/GenBank/DDBJ whole genome shotgun (WGS) entry which is preliminary data.</text>
</comment>
<dbReference type="GO" id="GO:0000428">
    <property type="term" value="C:DNA-directed RNA polymerase complex"/>
    <property type="evidence" value="ECO:0007669"/>
    <property type="project" value="UniProtKB-KW"/>
</dbReference>
<evidence type="ECO:0000256" key="2">
    <source>
        <dbReference type="ARBA" id="ARBA00022478"/>
    </source>
</evidence>
<dbReference type="EC" id="2.7.7.6" evidence="1"/>
<keyword evidence="6" id="KW-0804">Transcription</keyword>
<evidence type="ECO:0000256" key="7">
    <source>
        <dbReference type="ARBA" id="ARBA00048552"/>
    </source>
</evidence>
<organism evidence="9 10">
    <name type="scientific">Iris pallida</name>
    <name type="common">Sweet iris</name>
    <dbReference type="NCBI Taxonomy" id="29817"/>
    <lineage>
        <taxon>Eukaryota</taxon>
        <taxon>Viridiplantae</taxon>
        <taxon>Streptophyta</taxon>
        <taxon>Embryophyta</taxon>
        <taxon>Tracheophyta</taxon>
        <taxon>Spermatophyta</taxon>
        <taxon>Magnoliopsida</taxon>
        <taxon>Liliopsida</taxon>
        <taxon>Asparagales</taxon>
        <taxon>Iridaceae</taxon>
        <taxon>Iridoideae</taxon>
        <taxon>Irideae</taxon>
        <taxon>Iris</taxon>
    </lineage>
</organism>
<dbReference type="SMART" id="SM00663">
    <property type="entry name" value="RPOLA_N"/>
    <property type="match status" value="1"/>
</dbReference>
<evidence type="ECO:0000256" key="5">
    <source>
        <dbReference type="ARBA" id="ARBA00022833"/>
    </source>
</evidence>
<dbReference type="InterPro" id="IPR044893">
    <property type="entry name" value="RNA_pol_Rpb1_clamp_domain"/>
</dbReference>
<dbReference type="InterPro" id="IPR038120">
    <property type="entry name" value="Rpb1_funnel_sf"/>
</dbReference>
<sequence>MTNEAFIEQNVPSGKLVGIKFDLLTGNEIEKFSSINIVEGSDVTNAKLGLPNTFLQCTTCGSSGITECDGHFGCIKLPMTIYNPHLVSEIVYLLNQICPGCKSFKTILQLKRKIHSSMKKKCLMKFVKSKLFHKSPSILVPPKYMKSSINEKISKEDNETGCKYCNNTGEWYPKVRFKISLKDVQGNKGLGIVAEISKKLPRKFHDRKLTDVLPKDYWSFMPMYPNDQGTELKTISPAQAFFLLKHLNPETIKKFVPRRELMFLSCVPITPNCQRVMETSHGSDGPKLSFDGRTKAYRRVVDISRKVDVFNKVQPLGAISYITSRVLDCINMSKLHSSHKSVEDNSRKSVEDNPSRISGMKWVKNVVLSKRTDNSFRITMVGDSKIQLGEIGVPQDVCDNLYVTEHVNAHNVERLNKSCNRHLLTKEELHARIKGKLTSLRKSNQLQVGNTFYRPLENGDIVLINRPPSVHQHSLLALAVKILPIKSVISINPLCCAPLLGDFDGDCLHGYVPQSTCSRVELTELLSLDNQLLNVQDGRSLVSLTHDSLTAAHLLTRGGVFFNKFEMQQLEMLCPCESPFQAIVRAPELESPLWTGQQLFSLLLPQSMDFTLGSSEVEIRNGEILFSSGGSFWLRNSTSGIFTTMFKCYGRKALDHLFCAQDVLCEYLTMRGLSVSLGDLYLTSDCCTRMKMIDEVSCGLKEAEVSCYTNELMLDPKMEFLLKSNDESDDISHFLNLYSFPWERTQINQSSIAAFKNIFREVQNSVLHYITRDNSLLAMIHAGSKGNLLKLVQQGVCVGLQLSTNPLPYKIPRILSCSQWNQHKAFYRHGVPEGAVDCGGQNSYALITSSFLDGLNPLELFFHALSSRANFFSEKADLPGTLTRKLMFYMRDLYVAYDGTVRSTYGQQLVQFSYDSHDEASSVEAESSRLLDGDCECNGVGGQPAGSWAACSISEAAYGALDQPVNSLEASPLLNLKKVLECGPSRTSLNRTASLFLSNKLRRLNYGLEYGALEVKHHLDRVLFSNVVTTVMIFYAADDVKGRHLSPWVSHFHLNQELLRRKRLTLQSIIAKLGVNYNSFRETSDPGLPKLHIIVRKGACSLEVEQKKYDATSCIQVAVEASDSPILLDTIKHSVIPKLLGTLIKGYMEFKRVDILCDSQPESRSQLFLKVSMSEDCLPGKFWCTLQDACIPIMDLIDWNHSHPDGVHDISKGLGIDAAWKYFVTSLKSGTADTGRTVLGKHLLMVSDSLSVTGEFHGLNARGLKQQREQLLLSSPFSQACFSQPENCFIDAAKQGSTDHLYGVIDAEAWGNEAPVGTGGPFELIYGGKVHNLTETESVYESLLSMKYNKSAADHIEICRPPGQGTANKSKGQNLVKSHSGIKRMNEYGCSFMEQTNTGFNSKSLSHGVPLWSDIVDIASSLRAILRQYPMDGNLDEADKSIVMKALMYHPKKMLR</sequence>
<dbReference type="EMBL" id="JANAVB010036218">
    <property type="protein sequence ID" value="KAJ6803919.1"/>
    <property type="molecule type" value="Genomic_DNA"/>
</dbReference>
<evidence type="ECO:0000313" key="9">
    <source>
        <dbReference type="EMBL" id="KAJ6803919.1"/>
    </source>
</evidence>
<dbReference type="Gene3D" id="1.10.132.30">
    <property type="match status" value="1"/>
</dbReference>
<dbReference type="GO" id="GO:0003677">
    <property type="term" value="F:DNA binding"/>
    <property type="evidence" value="ECO:0007669"/>
    <property type="project" value="InterPro"/>
</dbReference>
<dbReference type="Gene3D" id="2.40.40.20">
    <property type="match status" value="1"/>
</dbReference>
<evidence type="ECO:0000313" key="10">
    <source>
        <dbReference type="Proteomes" id="UP001140949"/>
    </source>
</evidence>
<keyword evidence="3" id="KW-0808">Transferase</keyword>
<dbReference type="PANTHER" id="PTHR19376">
    <property type="entry name" value="DNA-DIRECTED RNA POLYMERASE"/>
    <property type="match status" value="1"/>
</dbReference>
<keyword evidence="4" id="KW-0548">Nucleotidyltransferase</keyword>
<name>A0AAX6EJ08_IRIPA</name>
<dbReference type="InterPro" id="IPR045867">
    <property type="entry name" value="DNA-dir_RpoC_beta_prime"/>
</dbReference>
<dbReference type="Gene3D" id="1.10.274.100">
    <property type="entry name" value="RNA polymerase Rpb1, domain 3"/>
    <property type="match status" value="1"/>
</dbReference>
<dbReference type="InterPro" id="IPR042102">
    <property type="entry name" value="RNA_pol_Rpb1_3_sf"/>
</dbReference>